<feature type="region of interest" description="Disordered" evidence="1">
    <location>
        <begin position="119"/>
        <end position="145"/>
    </location>
</feature>
<feature type="region of interest" description="Disordered" evidence="1">
    <location>
        <begin position="1"/>
        <end position="27"/>
    </location>
</feature>
<accession>A0A554LNU6</accession>
<evidence type="ECO:0000313" key="2">
    <source>
        <dbReference type="EMBL" id="TSC94547.1"/>
    </source>
</evidence>
<dbReference type="AlphaFoldDB" id="A0A554LNU6"/>
<name>A0A554LNU6_9BACT</name>
<sequence>MEKSSRFDFDDYGVQESKDEPDESLRLLENPELADQLKMVLKEIGSPAQIITFQVRKESDKTIIEGFNAGGAFDVSPFSQDIKKAALALGWGEVQIADNLRHGDEMPEERIELATRSKTRRRFNPHGVGIHPTTGRPNRADKRYG</sequence>
<reference evidence="2 3" key="1">
    <citation type="submission" date="2017-07" db="EMBL/GenBank/DDBJ databases">
        <title>Mechanisms for carbon and nitrogen cycling indicate functional differentiation within the Candidate Phyla Radiation.</title>
        <authorList>
            <person name="Danczak R.E."/>
            <person name="Johnston M.D."/>
            <person name="Kenah C."/>
            <person name="Slattery M."/>
            <person name="Wrighton K.C."/>
            <person name="Wilkins M.J."/>
        </authorList>
    </citation>
    <scope>NUCLEOTIDE SEQUENCE [LARGE SCALE GENOMIC DNA]</scope>
    <source>
        <strain evidence="2">Athens1014_28</strain>
    </source>
</reference>
<organism evidence="2 3">
    <name type="scientific">Candidatus Berkelbacteria bacterium Athens1014_28</name>
    <dbReference type="NCBI Taxonomy" id="2017145"/>
    <lineage>
        <taxon>Bacteria</taxon>
        <taxon>Candidatus Berkelbacteria</taxon>
    </lineage>
</organism>
<dbReference type="Proteomes" id="UP000316495">
    <property type="component" value="Unassembled WGS sequence"/>
</dbReference>
<gene>
    <name evidence="2" type="ORF">Athens101428_254</name>
</gene>
<proteinExistence type="predicted"/>
<evidence type="ECO:0000313" key="3">
    <source>
        <dbReference type="Proteomes" id="UP000316495"/>
    </source>
</evidence>
<dbReference type="EMBL" id="VMGN01000010">
    <property type="protein sequence ID" value="TSC94547.1"/>
    <property type="molecule type" value="Genomic_DNA"/>
</dbReference>
<evidence type="ECO:0000256" key="1">
    <source>
        <dbReference type="SAM" id="MobiDB-lite"/>
    </source>
</evidence>
<comment type="caution">
    <text evidence="2">The sequence shown here is derived from an EMBL/GenBank/DDBJ whole genome shotgun (WGS) entry which is preliminary data.</text>
</comment>
<protein>
    <submittedName>
        <fullName evidence="2">Uncharacterized protein</fullName>
    </submittedName>
</protein>